<dbReference type="AlphaFoldDB" id="A0A6N2C3W3"/>
<comment type="caution">
    <text evidence="5">The sequence shown here is derived from an EMBL/GenBank/DDBJ whole genome shotgun (WGS) entry which is preliminary data.</text>
</comment>
<evidence type="ECO:0000256" key="2">
    <source>
        <dbReference type="PROSITE-ProRule" id="PRU00176"/>
    </source>
</evidence>
<dbReference type="Gene3D" id="3.30.70.330">
    <property type="match status" value="1"/>
</dbReference>
<name>A0A6N2C3W3_SOLCI</name>
<dbReference type="PROSITE" id="PS50102">
    <property type="entry name" value="RRM"/>
    <property type="match status" value="1"/>
</dbReference>
<feature type="region of interest" description="Disordered" evidence="3">
    <location>
        <begin position="366"/>
        <end position="398"/>
    </location>
</feature>
<dbReference type="GO" id="GO:0003723">
    <property type="term" value="F:RNA binding"/>
    <property type="evidence" value="ECO:0007669"/>
    <property type="project" value="UniProtKB-UniRule"/>
</dbReference>
<organism evidence="5">
    <name type="scientific">Solanum chilense</name>
    <name type="common">Tomato</name>
    <name type="synonym">Lycopersicon chilense</name>
    <dbReference type="NCBI Taxonomy" id="4083"/>
    <lineage>
        <taxon>Eukaryota</taxon>
        <taxon>Viridiplantae</taxon>
        <taxon>Streptophyta</taxon>
        <taxon>Embryophyta</taxon>
        <taxon>Tracheophyta</taxon>
        <taxon>Spermatophyta</taxon>
        <taxon>Magnoliopsida</taxon>
        <taxon>eudicotyledons</taxon>
        <taxon>Gunneridae</taxon>
        <taxon>Pentapetalae</taxon>
        <taxon>asterids</taxon>
        <taxon>lamiids</taxon>
        <taxon>Solanales</taxon>
        <taxon>Solanaceae</taxon>
        <taxon>Solanoideae</taxon>
        <taxon>Solaneae</taxon>
        <taxon>Solanum</taxon>
        <taxon>Solanum subgen. Lycopersicon</taxon>
    </lineage>
</organism>
<dbReference type="InterPro" id="IPR000504">
    <property type="entry name" value="RRM_dom"/>
</dbReference>
<protein>
    <recommendedName>
        <fullName evidence="4">RRM domain-containing protein</fullName>
    </recommendedName>
</protein>
<evidence type="ECO:0000313" key="5">
    <source>
        <dbReference type="EMBL" id="TMX01855.1"/>
    </source>
</evidence>
<reference evidence="5" key="1">
    <citation type="submission" date="2019-05" db="EMBL/GenBank/DDBJ databases">
        <title>The de novo reference genome and transcriptome assemblies of the wild tomato species Solanum chilense.</title>
        <authorList>
            <person name="Stam R."/>
            <person name="Nosenko T."/>
            <person name="Hoerger A.C."/>
            <person name="Stephan W."/>
            <person name="Seidel M.A."/>
            <person name="Kuhn J.M.M."/>
            <person name="Haberer G."/>
            <person name="Tellier A."/>
        </authorList>
    </citation>
    <scope>NUCLEOTIDE SEQUENCE</scope>
    <source>
        <tissue evidence="5">Mature leaves</tissue>
    </source>
</reference>
<feature type="compositionally biased region" description="Gly residues" evidence="3">
    <location>
        <begin position="379"/>
        <end position="396"/>
    </location>
</feature>
<dbReference type="EMBL" id="RXGB01000762">
    <property type="protein sequence ID" value="TMX01855.1"/>
    <property type="molecule type" value="Genomic_DNA"/>
</dbReference>
<dbReference type="SMART" id="SM00360">
    <property type="entry name" value="RRM"/>
    <property type="match status" value="1"/>
</dbReference>
<dbReference type="InterPro" id="IPR034772">
    <property type="entry name" value="CPSF6/7"/>
</dbReference>
<dbReference type="GO" id="GO:0005634">
    <property type="term" value="C:nucleus"/>
    <property type="evidence" value="ECO:0007669"/>
    <property type="project" value="UniProtKB-SubCell"/>
</dbReference>
<feature type="domain" description="RRM" evidence="4">
    <location>
        <begin position="172"/>
        <end position="250"/>
    </location>
</feature>
<feature type="compositionally biased region" description="Basic and acidic residues" evidence="3">
    <location>
        <begin position="501"/>
        <end position="578"/>
    </location>
</feature>
<gene>
    <name evidence="5" type="ORF">EJD97_023409</name>
</gene>
<keyword evidence="2" id="KW-0694">RNA-binding</keyword>
<dbReference type="InterPro" id="IPR012677">
    <property type="entry name" value="Nucleotide-bd_a/b_plait_sf"/>
</dbReference>
<comment type="similarity">
    <text evidence="1">Belongs to the RRM CPSF6/7 family.</text>
</comment>
<proteinExistence type="inferred from homology"/>
<dbReference type="SUPFAM" id="SSF54928">
    <property type="entry name" value="RNA-binding domain, RBD"/>
    <property type="match status" value="1"/>
</dbReference>
<evidence type="ECO:0000256" key="3">
    <source>
        <dbReference type="SAM" id="MobiDB-lite"/>
    </source>
</evidence>
<dbReference type="GO" id="GO:0006397">
    <property type="term" value="P:mRNA processing"/>
    <property type="evidence" value="ECO:0007669"/>
    <property type="project" value="UniProtKB-KW"/>
</dbReference>
<dbReference type="InterPro" id="IPR035979">
    <property type="entry name" value="RBD_domain_sf"/>
</dbReference>
<accession>A0A6N2C3W3</accession>
<sequence>MEENEGGGMGDGHWDEVISALADDGFLVEEDDDDDCGDLHNNMNVGENFLQSVRKNEEEEKAVELRQKTGNAAATAAIVASGISSGVDGSRDMAVRGSEMGERGKMADLANNVTSNIENREIIQRPTAASAIVLGNARNVGSSGNGNMVSGNATGSMGSIGALGGGDGGGGTILIVVNLLWWTTDAEVELELSRYGAVKEVVFYDEIASGKSNGYCRAEFCEPAAALACREGMDGHHFNGRACVVRFSSPPSLKSMEEARMNRISLCYYLTQTTSVNQINRSNATVGNFQDGGHLGRAGPQMMGVDGVVGRGELISNAGDGLGQGIGAASSSIHPQTIMGHGFHPSFGGPMGNAGGGLRQGIGAASSSNHPQPMMGQGFHPGSGGPTGNGGGGPRQGIGSASSLIHPQPMMGQGFYSAFRGPVRRIGGYGGFSGGQTVPFPPRLSPFRPAHFMRGMPMNSIRMMPRAGMEGPNMVRWTGYEHGYWAGESSNAAESDNQYGEESRDRGHGPSNRENDRPDSSSIDDREPSGRDHDWQEGRSQDDRDVGSSRGRDSDPDPEPERPHRDDNADCHRHGLKE</sequence>
<feature type="region of interest" description="Disordered" evidence="3">
    <location>
        <begin position="490"/>
        <end position="578"/>
    </location>
</feature>
<dbReference type="Pfam" id="PF00076">
    <property type="entry name" value="RRM_1"/>
    <property type="match status" value="1"/>
</dbReference>
<evidence type="ECO:0000259" key="4">
    <source>
        <dbReference type="PROSITE" id="PS50102"/>
    </source>
</evidence>
<feature type="compositionally biased region" description="Polar residues" evidence="3">
    <location>
        <begin position="490"/>
        <end position="500"/>
    </location>
</feature>
<dbReference type="PANTHER" id="PTHR23204">
    <property type="entry name" value="CLEAVAGE AND POLYADENYLATION SPECIFIC FACTOR"/>
    <property type="match status" value="1"/>
</dbReference>
<evidence type="ECO:0000256" key="1">
    <source>
        <dbReference type="ARBA" id="ARBA00006265"/>
    </source>
</evidence>